<protein>
    <submittedName>
        <fullName evidence="1">Uncharacterized protein</fullName>
    </submittedName>
</protein>
<evidence type="ECO:0000313" key="1">
    <source>
        <dbReference type="EMBL" id="EKY27020.1"/>
    </source>
</evidence>
<reference evidence="1 2" key="1">
    <citation type="submission" date="2012-05" db="EMBL/GenBank/DDBJ databases">
        <authorList>
            <person name="Weinstock G."/>
            <person name="Sodergren E."/>
            <person name="Lobos E.A."/>
            <person name="Fulton L."/>
            <person name="Fulton R."/>
            <person name="Courtney L."/>
            <person name="Fronick C."/>
            <person name="O'Laughlin M."/>
            <person name="Godfrey J."/>
            <person name="Wilson R.M."/>
            <person name="Miner T."/>
            <person name="Farmer C."/>
            <person name="Delehaunty K."/>
            <person name="Cordes M."/>
            <person name="Minx P."/>
            <person name="Tomlinson C."/>
            <person name="Chen J."/>
            <person name="Wollam A."/>
            <person name="Pepin K.H."/>
            <person name="Bhonagiri V."/>
            <person name="Zhang X."/>
            <person name="Suruliraj S."/>
            <person name="Warren W."/>
            <person name="Mitreva M."/>
            <person name="Mardis E.R."/>
            <person name="Wilson R.K."/>
        </authorList>
    </citation>
    <scope>NUCLEOTIDE SEQUENCE [LARGE SCALE GENOMIC DNA]</scope>
    <source>
        <strain evidence="1 2">DSM 1785</strain>
    </source>
</reference>
<sequence length="127" mass="15055">MSKYMSDEEFSSSNIISYREISDIRDVLESKGITNLTERIDYVKENYSEKTYVYFMLEELDNKILMNYREAPEECSFSIGAIDGILRAFLFASKYMQDRLPEHAYKYIISKSSTFVYELEEQLKDIK</sequence>
<dbReference type="PATRIC" id="fig|545697.3.peg.1598"/>
<organism evidence="1 2">
    <name type="scientific">Clostridium celatum DSM 1785</name>
    <dbReference type="NCBI Taxonomy" id="545697"/>
    <lineage>
        <taxon>Bacteria</taxon>
        <taxon>Bacillati</taxon>
        <taxon>Bacillota</taxon>
        <taxon>Clostridia</taxon>
        <taxon>Eubacteriales</taxon>
        <taxon>Clostridiaceae</taxon>
        <taxon>Clostridium</taxon>
    </lineage>
</organism>
<gene>
    <name evidence="1" type="ORF">HMPREF0216_01623</name>
</gene>
<accession>L1QH55</accession>
<dbReference type="STRING" id="545697.HMPREF0216_01623"/>
<comment type="caution">
    <text evidence="1">The sequence shown here is derived from an EMBL/GenBank/DDBJ whole genome shotgun (WGS) entry which is preliminary data.</text>
</comment>
<dbReference type="HOGENOM" id="CLU_1966711_0_0_9"/>
<dbReference type="EMBL" id="AMEZ01000048">
    <property type="protein sequence ID" value="EKY27020.1"/>
    <property type="molecule type" value="Genomic_DNA"/>
</dbReference>
<name>L1QH55_9CLOT</name>
<dbReference type="OrthoDB" id="9969483at2"/>
<dbReference type="RefSeq" id="WP_005213131.1">
    <property type="nucleotide sequence ID" value="NZ_KB291640.1"/>
</dbReference>
<keyword evidence="2" id="KW-1185">Reference proteome</keyword>
<dbReference type="AlphaFoldDB" id="L1QH55"/>
<dbReference type="Proteomes" id="UP000010420">
    <property type="component" value="Unassembled WGS sequence"/>
</dbReference>
<proteinExistence type="predicted"/>
<evidence type="ECO:0000313" key="2">
    <source>
        <dbReference type="Proteomes" id="UP000010420"/>
    </source>
</evidence>